<dbReference type="GO" id="GO:0031461">
    <property type="term" value="C:cullin-RING ubiquitin ligase complex"/>
    <property type="evidence" value="ECO:0007669"/>
    <property type="project" value="UniProtKB-ARBA"/>
</dbReference>
<reference evidence="7 8" key="1">
    <citation type="journal article" date="2023" name="Arcadia Sci">
        <title>De novo assembly of a long-read Amblyomma americanum tick genome.</title>
        <authorList>
            <person name="Chou S."/>
            <person name="Poskanzer K.E."/>
            <person name="Rollins M."/>
            <person name="Thuy-Boun P.S."/>
        </authorList>
    </citation>
    <scope>NUCLEOTIDE SEQUENCE [LARGE SCALE GENOMIC DNA]</scope>
    <source>
        <strain evidence="7">F_SG_1</strain>
        <tissue evidence="7">Salivary glands</tissue>
    </source>
</reference>
<comment type="caution">
    <text evidence="7">The sequence shown here is derived from an EMBL/GenBank/DDBJ whole genome shotgun (WGS) entry which is preliminary data.</text>
</comment>
<accession>A0AAQ4D1Y9</accession>
<dbReference type="GO" id="GO:0031297">
    <property type="term" value="P:replication fork processing"/>
    <property type="evidence" value="ECO:0007669"/>
    <property type="project" value="TreeGrafter"/>
</dbReference>
<dbReference type="AlphaFoldDB" id="A0AAQ4D1Y9"/>
<protein>
    <recommendedName>
        <fullName evidence="6">RING-type domain-containing protein</fullName>
    </recommendedName>
</protein>
<dbReference type="EMBL" id="JARKHS020036216">
    <property type="protein sequence ID" value="KAK8756479.1"/>
    <property type="molecule type" value="Genomic_DNA"/>
</dbReference>
<dbReference type="PROSITE" id="PS50089">
    <property type="entry name" value="ZF_RING_2"/>
    <property type="match status" value="1"/>
</dbReference>
<name>A0AAQ4D1Y9_AMBAM</name>
<dbReference type="GO" id="GO:0061630">
    <property type="term" value="F:ubiquitin protein ligase activity"/>
    <property type="evidence" value="ECO:0007669"/>
    <property type="project" value="TreeGrafter"/>
</dbReference>
<keyword evidence="2" id="KW-0862">Zinc</keyword>
<feature type="compositionally biased region" description="Polar residues" evidence="5">
    <location>
        <begin position="245"/>
        <end position="256"/>
    </location>
</feature>
<keyword evidence="1 3" id="KW-0863">Zinc-finger</keyword>
<evidence type="ECO:0000256" key="1">
    <source>
        <dbReference type="ARBA" id="ARBA00022771"/>
    </source>
</evidence>
<evidence type="ECO:0000256" key="2">
    <source>
        <dbReference type="ARBA" id="ARBA00022833"/>
    </source>
</evidence>
<dbReference type="InterPro" id="IPR052639">
    <property type="entry name" value="TRAIP_ubiq-protein_ligase"/>
</dbReference>
<dbReference type="Pfam" id="PF13923">
    <property type="entry name" value="zf-C3HC4_2"/>
    <property type="match status" value="1"/>
</dbReference>
<keyword evidence="1 3" id="KW-0479">Metal-binding</keyword>
<dbReference type="InterPro" id="IPR013083">
    <property type="entry name" value="Znf_RING/FYVE/PHD"/>
</dbReference>
<dbReference type="GO" id="GO:0090734">
    <property type="term" value="C:site of DNA damage"/>
    <property type="evidence" value="ECO:0007669"/>
    <property type="project" value="TreeGrafter"/>
</dbReference>
<dbReference type="SUPFAM" id="SSF57850">
    <property type="entry name" value="RING/U-box"/>
    <property type="match status" value="1"/>
</dbReference>
<dbReference type="GO" id="GO:0008270">
    <property type="term" value="F:zinc ion binding"/>
    <property type="evidence" value="ECO:0007669"/>
    <property type="project" value="UniProtKB-KW"/>
</dbReference>
<evidence type="ECO:0000313" key="8">
    <source>
        <dbReference type="Proteomes" id="UP001321473"/>
    </source>
</evidence>
<keyword evidence="8" id="KW-1185">Reference proteome</keyword>
<dbReference type="Gene3D" id="3.30.40.10">
    <property type="entry name" value="Zinc/RING finger domain, C3HC4 (zinc finger)"/>
    <property type="match status" value="1"/>
</dbReference>
<gene>
    <name evidence="7" type="ORF">V5799_000820</name>
</gene>
<dbReference type="InterPro" id="IPR001841">
    <property type="entry name" value="Znf_RING"/>
</dbReference>
<organism evidence="7 8">
    <name type="scientific">Amblyomma americanum</name>
    <name type="common">Lone star tick</name>
    <dbReference type="NCBI Taxonomy" id="6943"/>
    <lineage>
        <taxon>Eukaryota</taxon>
        <taxon>Metazoa</taxon>
        <taxon>Ecdysozoa</taxon>
        <taxon>Arthropoda</taxon>
        <taxon>Chelicerata</taxon>
        <taxon>Arachnida</taxon>
        <taxon>Acari</taxon>
        <taxon>Parasitiformes</taxon>
        <taxon>Ixodida</taxon>
        <taxon>Ixodoidea</taxon>
        <taxon>Ixodidae</taxon>
        <taxon>Amblyomminae</taxon>
        <taxon>Amblyomma</taxon>
    </lineage>
</organism>
<dbReference type="PANTHER" id="PTHR46569:SF1">
    <property type="entry name" value="E3 UBIQUITIN-PROTEIN LIGASE RFWD3-RELATED"/>
    <property type="match status" value="1"/>
</dbReference>
<evidence type="ECO:0000256" key="3">
    <source>
        <dbReference type="PROSITE-ProRule" id="PRU00175"/>
    </source>
</evidence>
<evidence type="ECO:0000256" key="4">
    <source>
        <dbReference type="SAM" id="Coils"/>
    </source>
</evidence>
<evidence type="ECO:0000313" key="7">
    <source>
        <dbReference type="EMBL" id="KAK8756479.1"/>
    </source>
</evidence>
<evidence type="ECO:0000256" key="5">
    <source>
        <dbReference type="SAM" id="MobiDB-lite"/>
    </source>
</evidence>
<feature type="coiled-coil region" evidence="4">
    <location>
        <begin position="159"/>
        <end position="222"/>
    </location>
</feature>
<dbReference type="GO" id="GO:0005634">
    <property type="term" value="C:nucleus"/>
    <property type="evidence" value="ECO:0007669"/>
    <property type="project" value="TreeGrafter"/>
</dbReference>
<dbReference type="GO" id="GO:0016567">
    <property type="term" value="P:protein ubiquitination"/>
    <property type="evidence" value="ECO:0007669"/>
    <property type="project" value="TreeGrafter"/>
</dbReference>
<dbReference type="SMART" id="SM00184">
    <property type="entry name" value="RING"/>
    <property type="match status" value="1"/>
</dbReference>
<sequence length="256" mass="29110">MRTACSICLGSILTSGGDDSDPSIGHSVGAISATECGHVFHETCLLRWLQKSRSCPTCRKQLRPDRVIRLFLDTGDYVLPGGGDELQALRLQLVDARLRLAEAAIAERRQEAVADELRSDLHRAQSIARTYNAKYASSLRENCHLRADLRAMREEVRDKRQLRRENTVLQTALNAKEREIRNCVAREVAVLKGELRRSEYQIRAQALRIRKLEEELQRHQIMLRCSDVRLNTLRQRSQKRAPDVGNTSCSPAEQAR</sequence>
<feature type="region of interest" description="Disordered" evidence="5">
    <location>
        <begin position="236"/>
        <end position="256"/>
    </location>
</feature>
<dbReference type="PANTHER" id="PTHR46569">
    <property type="entry name" value="E3 UBIQUITIN-PROTEIN LIGASE TRAIP"/>
    <property type="match status" value="1"/>
</dbReference>
<keyword evidence="4" id="KW-0175">Coiled coil</keyword>
<dbReference type="Proteomes" id="UP001321473">
    <property type="component" value="Unassembled WGS sequence"/>
</dbReference>
<feature type="domain" description="RING-type" evidence="6">
    <location>
        <begin position="5"/>
        <end position="59"/>
    </location>
</feature>
<proteinExistence type="predicted"/>
<evidence type="ECO:0000259" key="6">
    <source>
        <dbReference type="PROSITE" id="PS50089"/>
    </source>
</evidence>